<dbReference type="PANTHER" id="PTHR32472:SF10">
    <property type="entry name" value="DNA REPAIR PROTEIN RADA-LIKE PROTEIN"/>
    <property type="match status" value="1"/>
</dbReference>
<dbReference type="SUPFAM" id="SSF52540">
    <property type="entry name" value="P-loop containing nucleoside triphosphate hydrolases"/>
    <property type="match status" value="1"/>
</dbReference>
<dbReference type="Proteomes" id="UP000001933">
    <property type="component" value="Chromosome"/>
</dbReference>
<dbReference type="Gene3D" id="3.40.50.300">
    <property type="entry name" value="P-loop containing nucleotide triphosphate hydrolases"/>
    <property type="match status" value="1"/>
</dbReference>
<dbReference type="InterPro" id="IPR003593">
    <property type="entry name" value="AAA+_ATPase"/>
</dbReference>
<dbReference type="HOGENOM" id="CLU_018264_0_1_7"/>
<feature type="region of interest" description="Lon-protease-like" evidence="11">
    <location>
        <begin position="436"/>
        <end position="538"/>
    </location>
</feature>
<evidence type="ECO:0000256" key="10">
    <source>
        <dbReference type="ARBA" id="ARBA00023204"/>
    </source>
</evidence>
<evidence type="ECO:0000256" key="5">
    <source>
        <dbReference type="ARBA" id="ARBA00022801"/>
    </source>
</evidence>
<keyword evidence="9 11" id="KW-0238">DNA-binding</keyword>
<reference evidence="15 16" key="1">
    <citation type="journal article" date="2007" name="Proc. Natl. Acad. Sci. U.S.A.">
        <title>The genome of Syntrophus aciditrophicus: life at the thermodynamic limit of microbial growth.</title>
        <authorList>
            <person name="McInerney M.J."/>
            <person name="Rohlin L."/>
            <person name="Mouttaki H."/>
            <person name="Kim U."/>
            <person name="Krupp R.S."/>
            <person name="Rios-Hernandez L."/>
            <person name="Sieber J."/>
            <person name="Struchtemeyer C.G."/>
            <person name="Bhattacharyya A."/>
            <person name="Campbell J.W."/>
            <person name="Gunsalus R.P."/>
        </authorList>
    </citation>
    <scope>NUCLEOTIDE SEQUENCE [LARGE SCALE GENOMIC DNA]</scope>
    <source>
        <strain evidence="15 16">SB</strain>
    </source>
</reference>
<proteinExistence type="inferred from homology"/>
<dbReference type="InterPro" id="IPR020588">
    <property type="entry name" value="RecA_ATP-bd"/>
</dbReference>
<comment type="function">
    <text evidence="13">DNA-dependent ATPase involved in processing of recombination intermediates, plays a role in repairing DNA breaks. Stimulates the branch migration of RecA-mediated strand transfer reactions, allowing the 3' invading strand to extend heteroduplex DNA faster. Binds ssDNA in the presence of ADP but not other nucleotides, has ATPase activity that is stimulated by ssDNA and various branched DNA structures, but inhibited by SSB. Does not have RecA's homology-searching function.</text>
</comment>
<dbReference type="SUPFAM" id="SSF54211">
    <property type="entry name" value="Ribosomal protein S5 domain 2-like"/>
    <property type="match status" value="1"/>
</dbReference>
<evidence type="ECO:0000256" key="12">
    <source>
        <dbReference type="NCBIfam" id="TIGR00416"/>
    </source>
</evidence>
<dbReference type="GO" id="GO:0005829">
    <property type="term" value="C:cytosol"/>
    <property type="evidence" value="ECO:0007669"/>
    <property type="project" value="TreeGrafter"/>
</dbReference>
<sequence>MGAPTGASFKASRFQSGLLLQGPELKFGLCIKTFPLFFCKIRAHYINIVFNTQEICDDDFYVLMLTKALIYLMFRPFLLKTERWILKKNRTAFFCRNCGYESPKWLGKCPACNEWNAFIEEEATTIGADSGYGTLQMNENPLSIDTIEANEKERVKTDILEMDRVLGGGIVEGSAVLVGGDPGIGKSTLLLQMLQKLAEKGRNVLYVSGEESARQIKLRGMRIGAESKNLLVLVETSLENILQHLKTLKPDVAVIDSIQTVFSTSMGSAPGSVGQVRETAGRLIHFAKKTGVSIFLVGHVTKEGSIAGPKVLEHMVDTVLYFEGDSGHAYRIIRGMKNRFGPSNEIGVFEMRDSGLVEVLNPSTFFLSERPEAASGSVVVPSMEGTRPILVEIQSLVSPSPLGTPRRTSIGVDSNRVSLLVAVLDRVCGLHLSSNDIFLNVAGGIRVDEPAADLGIVAAMASSFLERPIDPGTVIFGEVGLTGEVRGISQMIVRIREAARMGFNRCLLPRTLSQEITELSGIELCRVGSLGELLENLF</sequence>
<dbReference type="STRING" id="56780.SYN_00982"/>
<keyword evidence="5" id="KW-0378">Hydrolase</keyword>
<evidence type="ECO:0000256" key="7">
    <source>
        <dbReference type="ARBA" id="ARBA00022840"/>
    </source>
</evidence>
<dbReference type="GO" id="GO:0000725">
    <property type="term" value="P:recombinational repair"/>
    <property type="evidence" value="ECO:0007669"/>
    <property type="project" value="UniProtKB-UniRule"/>
</dbReference>
<evidence type="ECO:0000256" key="1">
    <source>
        <dbReference type="ARBA" id="ARBA00022723"/>
    </source>
</evidence>
<comment type="function">
    <text evidence="11">Plays a role in repairing double-strand DNA breaks, probably involving stabilizing or processing branched DNA or blocked replication forks.</text>
</comment>
<evidence type="ECO:0000256" key="4">
    <source>
        <dbReference type="ARBA" id="ARBA00022771"/>
    </source>
</evidence>
<dbReference type="AlphaFoldDB" id="Q2LSJ5"/>
<keyword evidence="6 13" id="KW-0862">Zinc</keyword>
<dbReference type="KEGG" id="sat:SYN_00982"/>
<dbReference type="GO" id="GO:0008270">
    <property type="term" value="F:zinc ion binding"/>
    <property type="evidence" value="ECO:0007669"/>
    <property type="project" value="UniProtKB-KW"/>
</dbReference>
<evidence type="ECO:0000256" key="3">
    <source>
        <dbReference type="ARBA" id="ARBA00022763"/>
    </source>
</evidence>
<comment type="domain">
    <text evidence="11">The middle region has homology to RecA with ATPase motifs including the RadA KNRFG motif, while the C-terminus is homologous to Lon protease.</text>
</comment>
<dbReference type="GO" id="GO:0140664">
    <property type="term" value="F:ATP-dependent DNA damage sensor activity"/>
    <property type="evidence" value="ECO:0007669"/>
    <property type="project" value="InterPro"/>
</dbReference>
<dbReference type="InterPro" id="IPR004504">
    <property type="entry name" value="DNA_repair_RadA"/>
</dbReference>
<protein>
    <recommendedName>
        <fullName evidence="11 12">DNA repair protein RadA</fullName>
    </recommendedName>
</protein>
<keyword evidence="10 11" id="KW-0234">DNA repair</keyword>
<dbReference type="MEROPS" id="S16.A04"/>
<dbReference type="GO" id="GO:0006508">
    <property type="term" value="P:proteolysis"/>
    <property type="evidence" value="ECO:0007669"/>
    <property type="project" value="InterPro"/>
</dbReference>
<dbReference type="InterPro" id="IPR008269">
    <property type="entry name" value="Lon_proteolytic"/>
</dbReference>
<dbReference type="Pfam" id="PF13481">
    <property type="entry name" value="AAA_25"/>
    <property type="match status" value="1"/>
</dbReference>
<dbReference type="HAMAP" id="MF_01498">
    <property type="entry name" value="RadA_bact"/>
    <property type="match status" value="1"/>
</dbReference>
<dbReference type="GO" id="GO:0005524">
    <property type="term" value="F:ATP binding"/>
    <property type="evidence" value="ECO:0007669"/>
    <property type="project" value="UniProtKB-UniRule"/>
</dbReference>
<keyword evidence="4 13" id="KW-0863">Zinc-finger</keyword>
<dbReference type="FunFam" id="3.40.50.300:FF:000050">
    <property type="entry name" value="DNA repair protein RadA"/>
    <property type="match status" value="1"/>
</dbReference>
<feature type="binding site" evidence="11">
    <location>
        <begin position="180"/>
        <end position="187"/>
    </location>
    <ligand>
        <name>ATP</name>
        <dbReference type="ChEBI" id="CHEBI:30616"/>
    </ligand>
</feature>
<dbReference type="GO" id="GO:0003684">
    <property type="term" value="F:damaged DNA binding"/>
    <property type="evidence" value="ECO:0007669"/>
    <property type="project" value="InterPro"/>
</dbReference>
<organism evidence="15 16">
    <name type="scientific">Syntrophus aciditrophicus (strain SB)</name>
    <dbReference type="NCBI Taxonomy" id="56780"/>
    <lineage>
        <taxon>Bacteria</taxon>
        <taxon>Pseudomonadati</taxon>
        <taxon>Thermodesulfobacteriota</taxon>
        <taxon>Syntrophia</taxon>
        <taxon>Syntrophales</taxon>
        <taxon>Syntrophaceae</taxon>
        <taxon>Syntrophus</taxon>
    </lineage>
</organism>
<keyword evidence="3 11" id="KW-0227">DNA damage</keyword>
<evidence type="ECO:0000313" key="16">
    <source>
        <dbReference type="Proteomes" id="UP000001933"/>
    </source>
</evidence>
<feature type="domain" description="RecA family profile 1" evidence="14">
    <location>
        <begin position="151"/>
        <end position="300"/>
    </location>
</feature>
<evidence type="ECO:0000256" key="6">
    <source>
        <dbReference type="ARBA" id="ARBA00022833"/>
    </source>
</evidence>
<accession>Q2LSJ5</accession>
<evidence type="ECO:0000256" key="13">
    <source>
        <dbReference type="RuleBase" id="RU003555"/>
    </source>
</evidence>
<keyword evidence="7 11" id="KW-0067">ATP-binding</keyword>
<dbReference type="InterPro" id="IPR014721">
    <property type="entry name" value="Ribsml_uS5_D2-typ_fold_subgr"/>
</dbReference>
<gene>
    <name evidence="11" type="primary">radA</name>
    <name evidence="15" type="ORF">SYN_00982</name>
</gene>
<dbReference type="PANTHER" id="PTHR32472">
    <property type="entry name" value="DNA REPAIR PROTEIN RADA"/>
    <property type="match status" value="1"/>
</dbReference>
<dbReference type="FunCoup" id="Q2LSJ5">
    <property type="interactions" value="347"/>
</dbReference>
<feature type="short sequence motif" description="RadA KNRFG motif" evidence="11">
    <location>
        <begin position="337"/>
        <end position="341"/>
    </location>
</feature>
<keyword evidence="16" id="KW-1185">Reference proteome</keyword>
<dbReference type="PRINTS" id="PR01874">
    <property type="entry name" value="DNAREPAIRADA"/>
</dbReference>
<keyword evidence="8 11" id="KW-0346">Stress response</keyword>
<dbReference type="InParanoid" id="Q2LSJ5"/>
<evidence type="ECO:0000313" key="15">
    <source>
        <dbReference type="EMBL" id="ABC77053.1"/>
    </source>
</evidence>
<dbReference type="Pfam" id="PF05362">
    <property type="entry name" value="Lon_C"/>
    <property type="match status" value="1"/>
</dbReference>
<dbReference type="GO" id="GO:0004252">
    <property type="term" value="F:serine-type endopeptidase activity"/>
    <property type="evidence" value="ECO:0007669"/>
    <property type="project" value="InterPro"/>
</dbReference>
<dbReference type="InterPro" id="IPR027417">
    <property type="entry name" value="P-loop_NTPase"/>
</dbReference>
<dbReference type="Pfam" id="PF18073">
    <property type="entry name" value="Zn_ribbon_LapB"/>
    <property type="match status" value="1"/>
</dbReference>
<evidence type="ECO:0000256" key="8">
    <source>
        <dbReference type="ARBA" id="ARBA00023016"/>
    </source>
</evidence>
<dbReference type="CDD" id="cd01121">
    <property type="entry name" value="RadA_SMS_N"/>
    <property type="match status" value="1"/>
</dbReference>
<evidence type="ECO:0000256" key="9">
    <source>
        <dbReference type="ARBA" id="ARBA00023125"/>
    </source>
</evidence>
<dbReference type="EMBL" id="CP000252">
    <property type="protein sequence ID" value="ABC77053.1"/>
    <property type="molecule type" value="Genomic_DNA"/>
</dbReference>
<keyword evidence="2 11" id="KW-0547">Nucleotide-binding</keyword>
<dbReference type="InterPro" id="IPR041166">
    <property type="entry name" value="Rubredoxin_2"/>
</dbReference>
<dbReference type="eggNOG" id="COG1066">
    <property type="taxonomic scope" value="Bacteria"/>
</dbReference>
<keyword evidence="1 11" id="KW-0479">Metal-binding</keyword>
<dbReference type="PROSITE" id="PS50162">
    <property type="entry name" value="RECA_2"/>
    <property type="match status" value="1"/>
</dbReference>
<name>Q2LSJ5_SYNAS</name>
<dbReference type="Gene3D" id="3.30.230.10">
    <property type="match status" value="1"/>
</dbReference>
<dbReference type="SMART" id="SM00382">
    <property type="entry name" value="AAA"/>
    <property type="match status" value="1"/>
</dbReference>
<evidence type="ECO:0000259" key="14">
    <source>
        <dbReference type="PROSITE" id="PS50162"/>
    </source>
</evidence>
<evidence type="ECO:0000256" key="11">
    <source>
        <dbReference type="HAMAP-Rule" id="MF_01498"/>
    </source>
</evidence>
<comment type="similarity">
    <text evidence="11 13">Belongs to the RecA family. RadA subfamily.</text>
</comment>
<dbReference type="InterPro" id="IPR020568">
    <property type="entry name" value="Ribosomal_Su5_D2-typ_SF"/>
</dbReference>
<dbReference type="GO" id="GO:0004176">
    <property type="term" value="F:ATP-dependent peptidase activity"/>
    <property type="evidence" value="ECO:0007669"/>
    <property type="project" value="InterPro"/>
</dbReference>
<evidence type="ECO:0000256" key="2">
    <source>
        <dbReference type="ARBA" id="ARBA00022741"/>
    </source>
</evidence>
<dbReference type="NCBIfam" id="TIGR00416">
    <property type="entry name" value="sms"/>
    <property type="match status" value="1"/>
</dbReference>